<evidence type="ECO:0000256" key="9">
    <source>
        <dbReference type="ARBA" id="ARBA00023012"/>
    </source>
</evidence>
<dbReference type="GO" id="GO:0005886">
    <property type="term" value="C:plasma membrane"/>
    <property type="evidence" value="ECO:0007669"/>
    <property type="project" value="TreeGrafter"/>
</dbReference>
<sequence length="471" mass="50157">MKLQTRLVAAFSLLLLVVVAVVGAVVVGSTRSVLVGSIDEDLAVIQAGIRDKFLNSTDLLEQVTLEVDPDRPAVKSPQALVIVDVQNRNISGQPSGFTDNPDPLPNIETFAALVAAGEISTISAEDGSLNYRAFAWATDTDEIGVWAVPLGEVDAAVDDLIKTFAITAILVAALGALGTWWAVRRELKPVDQMVETASAIAGGDLSKRVDVVHSSVELGRLGTALNDMLVQIEDAITEEQHAKARLTDFVADASHELRTPIAAVLGYSELYRQGALVESKDIDNAMRRIGTETSRMERLVSDLLLLARLDRVYAMEPASVNLTDVVGDAATNSEAIDPDHPITINSDGTVRVMGDEQRLTQVIANLLSNAREHTPNGTAVTISLREEEGRAIVDIVDDGPGLPEDGSERLFERFYRVDSSRSRETGGAGLGLAIVAAIVAAHDGTIEAGNLEGHGARVTVSLPTVPVNQLD</sequence>
<dbReference type="CDD" id="cd06225">
    <property type="entry name" value="HAMP"/>
    <property type="match status" value="1"/>
</dbReference>
<evidence type="ECO:0000256" key="5">
    <source>
        <dbReference type="ARBA" id="ARBA00022679"/>
    </source>
</evidence>
<evidence type="ECO:0000313" key="15">
    <source>
        <dbReference type="Proteomes" id="UP001219901"/>
    </source>
</evidence>
<accession>A0AAJ6CUV3</accession>
<feature type="domain" description="HAMP" evidence="12">
    <location>
        <begin position="184"/>
        <end position="237"/>
    </location>
</feature>
<dbReference type="InterPro" id="IPR050428">
    <property type="entry name" value="TCS_sensor_his_kinase"/>
</dbReference>
<evidence type="ECO:0000256" key="10">
    <source>
        <dbReference type="ARBA" id="ARBA00023136"/>
    </source>
</evidence>
<dbReference type="Pfam" id="PF02518">
    <property type="entry name" value="HATPase_c"/>
    <property type="match status" value="1"/>
</dbReference>
<dbReference type="FunFam" id="3.30.565.10:FF:000006">
    <property type="entry name" value="Sensor histidine kinase WalK"/>
    <property type="match status" value="1"/>
</dbReference>
<dbReference type="Gene3D" id="3.30.565.10">
    <property type="entry name" value="Histidine kinase-like ATPase, C-terminal domain"/>
    <property type="match status" value="1"/>
</dbReference>
<dbReference type="CDD" id="cd00082">
    <property type="entry name" value="HisKA"/>
    <property type="match status" value="1"/>
</dbReference>
<name>A0AAJ6CUV3_9CHLR</name>
<dbReference type="SUPFAM" id="SSF158472">
    <property type="entry name" value="HAMP domain-like"/>
    <property type="match status" value="1"/>
</dbReference>
<keyword evidence="6" id="KW-0812">Transmembrane</keyword>
<evidence type="ECO:0000256" key="6">
    <source>
        <dbReference type="ARBA" id="ARBA00022692"/>
    </source>
</evidence>
<reference evidence="15" key="3">
    <citation type="submission" date="2023-06" db="EMBL/GenBank/DDBJ databases">
        <title>Pangenomics reveal diversification of enzyme families and niche specialization in globally abundant SAR202 bacteria.</title>
        <authorList>
            <person name="Saw J.H.W."/>
        </authorList>
    </citation>
    <scope>NUCLEOTIDE SEQUENCE [LARGE SCALE GENOMIC DNA]</scope>
    <source>
        <strain evidence="15">JH1073</strain>
    </source>
</reference>
<evidence type="ECO:0000256" key="7">
    <source>
        <dbReference type="ARBA" id="ARBA00022777"/>
    </source>
</evidence>
<dbReference type="GO" id="GO:0000155">
    <property type="term" value="F:phosphorelay sensor kinase activity"/>
    <property type="evidence" value="ECO:0007669"/>
    <property type="project" value="InterPro"/>
</dbReference>
<dbReference type="InterPro" id="IPR003660">
    <property type="entry name" value="HAMP_dom"/>
</dbReference>
<dbReference type="SMART" id="SM00387">
    <property type="entry name" value="HATPase_c"/>
    <property type="match status" value="1"/>
</dbReference>
<evidence type="ECO:0000313" key="13">
    <source>
        <dbReference type="EMBL" id="MDG0865587.1"/>
    </source>
</evidence>
<evidence type="ECO:0000256" key="3">
    <source>
        <dbReference type="ARBA" id="ARBA00012438"/>
    </source>
</evidence>
<keyword evidence="5" id="KW-0808">Transferase</keyword>
<comment type="subcellular location">
    <subcellularLocation>
        <location evidence="2">Membrane</location>
    </subcellularLocation>
</comment>
<evidence type="ECO:0000313" key="14">
    <source>
        <dbReference type="EMBL" id="WFG39664.1"/>
    </source>
</evidence>
<dbReference type="AlphaFoldDB" id="A0AAJ6CUV3"/>
<dbReference type="InterPro" id="IPR036890">
    <property type="entry name" value="HATPase_C_sf"/>
</dbReference>
<evidence type="ECO:0000259" key="11">
    <source>
        <dbReference type="PROSITE" id="PS50109"/>
    </source>
</evidence>
<dbReference type="InterPro" id="IPR003594">
    <property type="entry name" value="HATPase_dom"/>
</dbReference>
<dbReference type="SMART" id="SM00304">
    <property type="entry name" value="HAMP"/>
    <property type="match status" value="1"/>
</dbReference>
<dbReference type="Pfam" id="PF00672">
    <property type="entry name" value="HAMP"/>
    <property type="match status" value="1"/>
</dbReference>
<evidence type="ECO:0000256" key="4">
    <source>
        <dbReference type="ARBA" id="ARBA00022553"/>
    </source>
</evidence>
<reference evidence="15 16" key="1">
    <citation type="submission" date="2019-11" db="EMBL/GenBank/DDBJ databases">
        <authorList>
            <person name="Cho J.-C."/>
        </authorList>
    </citation>
    <scope>NUCLEOTIDE SEQUENCE [LARGE SCALE GENOMIC DNA]</scope>
    <source>
        <strain evidence="14 15">JH1073</strain>
        <strain evidence="13 16">JH702</strain>
    </source>
</reference>
<dbReference type="Proteomes" id="UP001321249">
    <property type="component" value="Unassembled WGS sequence"/>
</dbReference>
<evidence type="ECO:0000313" key="16">
    <source>
        <dbReference type="Proteomes" id="UP001321249"/>
    </source>
</evidence>
<dbReference type="CDD" id="cd00075">
    <property type="entry name" value="HATPase"/>
    <property type="match status" value="1"/>
</dbReference>
<proteinExistence type="predicted"/>
<gene>
    <name evidence="13" type="ORF">GKO46_00685</name>
    <name evidence="14" type="ORF">GKO48_08540</name>
</gene>
<dbReference type="PRINTS" id="PR00344">
    <property type="entry name" value="BCTRLSENSOR"/>
</dbReference>
<dbReference type="Proteomes" id="UP001219901">
    <property type="component" value="Chromosome"/>
</dbReference>
<dbReference type="PROSITE" id="PS50885">
    <property type="entry name" value="HAMP"/>
    <property type="match status" value="1"/>
</dbReference>
<dbReference type="InterPro" id="IPR004358">
    <property type="entry name" value="Sig_transdc_His_kin-like_C"/>
</dbReference>
<dbReference type="SUPFAM" id="SSF55874">
    <property type="entry name" value="ATPase domain of HSP90 chaperone/DNA topoisomerase II/histidine kinase"/>
    <property type="match status" value="1"/>
</dbReference>
<dbReference type="SMART" id="SM00388">
    <property type="entry name" value="HisKA"/>
    <property type="match status" value="1"/>
</dbReference>
<keyword evidence="7" id="KW-0418">Kinase</keyword>
<keyword evidence="9" id="KW-0902">Two-component regulatory system</keyword>
<dbReference type="EMBL" id="WMBE01000001">
    <property type="protein sequence ID" value="MDG0865587.1"/>
    <property type="molecule type" value="Genomic_DNA"/>
</dbReference>
<keyword evidence="4" id="KW-0597">Phosphoprotein</keyword>
<reference evidence="14" key="2">
    <citation type="journal article" date="2023" name="Nat. Commun.">
        <title>Cultivation of marine bacteria of the SAR202 clade.</title>
        <authorList>
            <person name="Lim Y."/>
            <person name="Seo J.H."/>
            <person name="Giovannoni S.J."/>
            <person name="Kang I."/>
            <person name="Cho J.C."/>
        </authorList>
    </citation>
    <scope>NUCLEOTIDE SEQUENCE</scope>
    <source>
        <strain evidence="14">JH1073</strain>
    </source>
</reference>
<dbReference type="FunFam" id="1.10.287.130:FF:000001">
    <property type="entry name" value="Two-component sensor histidine kinase"/>
    <property type="match status" value="1"/>
</dbReference>
<dbReference type="EC" id="2.7.13.3" evidence="3"/>
<organism evidence="14 15">
    <name type="scientific">Candidatus Lucifugimonas marina</name>
    <dbReference type="NCBI Taxonomy" id="3038979"/>
    <lineage>
        <taxon>Bacteria</taxon>
        <taxon>Bacillati</taxon>
        <taxon>Chloroflexota</taxon>
        <taxon>Dehalococcoidia</taxon>
        <taxon>SAR202 cluster</taxon>
        <taxon>Candidatus Lucifugimonadales</taxon>
        <taxon>Candidatus Lucifugimonadaceae</taxon>
        <taxon>Candidatus Lucifugimonas</taxon>
    </lineage>
</organism>
<dbReference type="PROSITE" id="PS50109">
    <property type="entry name" value="HIS_KIN"/>
    <property type="match status" value="1"/>
</dbReference>
<dbReference type="RefSeq" id="WP_342823597.1">
    <property type="nucleotide sequence ID" value="NZ_CP046146.1"/>
</dbReference>
<evidence type="ECO:0000256" key="8">
    <source>
        <dbReference type="ARBA" id="ARBA00022989"/>
    </source>
</evidence>
<keyword evidence="8" id="KW-1133">Transmembrane helix</keyword>
<feature type="domain" description="Histidine kinase" evidence="11">
    <location>
        <begin position="252"/>
        <end position="466"/>
    </location>
</feature>
<dbReference type="PANTHER" id="PTHR45436">
    <property type="entry name" value="SENSOR HISTIDINE KINASE YKOH"/>
    <property type="match status" value="1"/>
</dbReference>
<dbReference type="Gene3D" id="6.10.340.10">
    <property type="match status" value="1"/>
</dbReference>
<evidence type="ECO:0000256" key="1">
    <source>
        <dbReference type="ARBA" id="ARBA00000085"/>
    </source>
</evidence>
<keyword evidence="10" id="KW-0472">Membrane</keyword>
<dbReference type="PANTHER" id="PTHR45436:SF5">
    <property type="entry name" value="SENSOR HISTIDINE KINASE TRCS"/>
    <property type="match status" value="1"/>
</dbReference>
<dbReference type="Pfam" id="PF00512">
    <property type="entry name" value="HisKA"/>
    <property type="match status" value="1"/>
</dbReference>
<dbReference type="InterPro" id="IPR003661">
    <property type="entry name" value="HisK_dim/P_dom"/>
</dbReference>
<comment type="catalytic activity">
    <reaction evidence="1">
        <text>ATP + protein L-histidine = ADP + protein N-phospho-L-histidine.</text>
        <dbReference type="EC" id="2.7.13.3"/>
    </reaction>
</comment>
<dbReference type="Gene3D" id="1.10.287.130">
    <property type="match status" value="1"/>
</dbReference>
<keyword evidence="15" id="KW-1185">Reference proteome</keyword>
<evidence type="ECO:0000256" key="2">
    <source>
        <dbReference type="ARBA" id="ARBA00004370"/>
    </source>
</evidence>
<dbReference type="EMBL" id="CP046147">
    <property type="protein sequence ID" value="WFG39664.1"/>
    <property type="molecule type" value="Genomic_DNA"/>
</dbReference>
<dbReference type="SUPFAM" id="SSF47384">
    <property type="entry name" value="Homodimeric domain of signal transducing histidine kinase"/>
    <property type="match status" value="1"/>
</dbReference>
<protein>
    <recommendedName>
        <fullName evidence="3">histidine kinase</fullName>
        <ecNumber evidence="3">2.7.13.3</ecNumber>
    </recommendedName>
</protein>
<evidence type="ECO:0000259" key="12">
    <source>
        <dbReference type="PROSITE" id="PS50885"/>
    </source>
</evidence>
<dbReference type="InterPro" id="IPR005467">
    <property type="entry name" value="His_kinase_dom"/>
</dbReference>
<dbReference type="InterPro" id="IPR036097">
    <property type="entry name" value="HisK_dim/P_sf"/>
</dbReference>